<organism evidence="6 7">
    <name type="scientific">Conidiobolus coronatus (strain ATCC 28846 / CBS 209.66 / NRRL 28638)</name>
    <name type="common">Delacroixia coronata</name>
    <dbReference type="NCBI Taxonomy" id="796925"/>
    <lineage>
        <taxon>Eukaryota</taxon>
        <taxon>Fungi</taxon>
        <taxon>Fungi incertae sedis</taxon>
        <taxon>Zoopagomycota</taxon>
        <taxon>Entomophthoromycotina</taxon>
        <taxon>Entomophthoromycetes</taxon>
        <taxon>Entomophthorales</taxon>
        <taxon>Ancylistaceae</taxon>
        <taxon>Conidiobolus</taxon>
    </lineage>
</organism>
<keyword evidence="5" id="KW-0732">Signal</keyword>
<accession>A0A137P2I1</accession>
<feature type="signal peptide" evidence="5">
    <location>
        <begin position="1"/>
        <end position="21"/>
    </location>
</feature>
<evidence type="ECO:0000256" key="4">
    <source>
        <dbReference type="RuleBase" id="RU361180"/>
    </source>
</evidence>
<comment type="catalytic activity">
    <reaction evidence="4">
        <text>alpha,alpha-trehalose + H2O = alpha-D-glucose + beta-D-glucose</text>
        <dbReference type="Rhea" id="RHEA:32675"/>
        <dbReference type="ChEBI" id="CHEBI:15377"/>
        <dbReference type="ChEBI" id="CHEBI:15903"/>
        <dbReference type="ChEBI" id="CHEBI:16551"/>
        <dbReference type="ChEBI" id="CHEBI:17925"/>
        <dbReference type="EC" id="3.2.1.28"/>
    </reaction>
</comment>
<name>A0A137P2I1_CONC2</name>
<comment type="similarity">
    <text evidence="1 4">Belongs to the glycosyl hydrolase 37 family.</text>
</comment>
<dbReference type="Proteomes" id="UP000070444">
    <property type="component" value="Unassembled WGS sequence"/>
</dbReference>
<dbReference type="InterPro" id="IPR012341">
    <property type="entry name" value="6hp_glycosidase-like_sf"/>
</dbReference>
<evidence type="ECO:0000256" key="5">
    <source>
        <dbReference type="SAM" id="SignalP"/>
    </source>
</evidence>
<protein>
    <recommendedName>
        <fullName evidence="4">Trehalase</fullName>
        <ecNumber evidence="4">3.2.1.28</ecNumber>
    </recommendedName>
    <alternativeName>
        <fullName evidence="4">Alpha-trehalose glucohydrolase</fullName>
    </alternativeName>
</protein>
<feature type="chain" id="PRO_5007294358" description="Trehalase" evidence="5">
    <location>
        <begin position="22"/>
        <end position="625"/>
    </location>
</feature>
<dbReference type="Gene3D" id="1.50.10.10">
    <property type="match status" value="1"/>
</dbReference>
<dbReference type="OMA" id="RYWDASD"/>
<dbReference type="GO" id="GO:0005993">
    <property type="term" value="P:trehalose catabolic process"/>
    <property type="evidence" value="ECO:0007669"/>
    <property type="project" value="TreeGrafter"/>
</dbReference>
<dbReference type="InterPro" id="IPR001661">
    <property type="entry name" value="Glyco_hydro_37"/>
</dbReference>
<dbReference type="PROSITE" id="PS00927">
    <property type="entry name" value="TREHALASE_1"/>
    <property type="match status" value="1"/>
</dbReference>
<dbReference type="Pfam" id="PF01204">
    <property type="entry name" value="Trehalase"/>
    <property type="match status" value="2"/>
</dbReference>
<keyword evidence="3 4" id="KW-0326">Glycosidase</keyword>
<keyword evidence="2 4" id="KW-0378">Hydrolase</keyword>
<keyword evidence="7" id="KW-1185">Reference proteome</keyword>
<dbReference type="PANTHER" id="PTHR23403:SF1">
    <property type="entry name" value="TREHALASE"/>
    <property type="match status" value="1"/>
</dbReference>
<gene>
    <name evidence="6" type="ORF">CONCODRAFT_79407</name>
</gene>
<evidence type="ECO:0000313" key="7">
    <source>
        <dbReference type="Proteomes" id="UP000070444"/>
    </source>
</evidence>
<evidence type="ECO:0000256" key="3">
    <source>
        <dbReference type="ARBA" id="ARBA00023295"/>
    </source>
</evidence>
<evidence type="ECO:0000256" key="2">
    <source>
        <dbReference type="ARBA" id="ARBA00022801"/>
    </source>
</evidence>
<reference evidence="6 7" key="1">
    <citation type="journal article" date="2015" name="Genome Biol. Evol.">
        <title>Phylogenomic analyses indicate that early fungi evolved digesting cell walls of algal ancestors of land plants.</title>
        <authorList>
            <person name="Chang Y."/>
            <person name="Wang S."/>
            <person name="Sekimoto S."/>
            <person name="Aerts A.L."/>
            <person name="Choi C."/>
            <person name="Clum A."/>
            <person name="LaButti K.M."/>
            <person name="Lindquist E.A."/>
            <person name="Yee Ngan C."/>
            <person name="Ohm R.A."/>
            <person name="Salamov A.A."/>
            <person name="Grigoriev I.V."/>
            <person name="Spatafora J.W."/>
            <person name="Berbee M.L."/>
        </authorList>
    </citation>
    <scope>NUCLEOTIDE SEQUENCE [LARGE SCALE GENOMIC DNA]</scope>
    <source>
        <strain evidence="6 7">NRRL 28638</strain>
    </source>
</reference>
<proteinExistence type="inferred from homology"/>
<evidence type="ECO:0000313" key="6">
    <source>
        <dbReference type="EMBL" id="KXN69246.1"/>
    </source>
</evidence>
<dbReference type="EC" id="3.2.1.28" evidence="4"/>
<dbReference type="PRINTS" id="PR00744">
    <property type="entry name" value="GLHYDRLASE37"/>
</dbReference>
<dbReference type="SUPFAM" id="SSF48208">
    <property type="entry name" value="Six-hairpin glycosidases"/>
    <property type="match status" value="1"/>
</dbReference>
<dbReference type="InterPro" id="IPR018232">
    <property type="entry name" value="Glyco_hydro_37_CS"/>
</dbReference>
<dbReference type="OrthoDB" id="3542292at2759"/>
<dbReference type="STRING" id="796925.A0A137P2I1"/>
<dbReference type="InterPro" id="IPR008928">
    <property type="entry name" value="6-hairpin_glycosidase_sf"/>
</dbReference>
<dbReference type="PANTHER" id="PTHR23403">
    <property type="entry name" value="TREHALASE"/>
    <property type="match status" value="1"/>
</dbReference>
<dbReference type="GO" id="GO:0004555">
    <property type="term" value="F:alpha,alpha-trehalase activity"/>
    <property type="evidence" value="ECO:0007669"/>
    <property type="project" value="UniProtKB-EC"/>
</dbReference>
<dbReference type="AlphaFoldDB" id="A0A137P2I1"/>
<sequence>MNLISLLSLLLLGVDSQSTKCDSPIYCDGKILKAIQLAGLFKDSKTFVDMSTKVPQHQVVSDFDALGDNPTKEQLQKFVDDHFNSPAFELTQYNITEYNPNPKFLDAVSDPGVKGFAKKINGFWSSLVLEDSSKSKLCDGCVTSLLPIPDPFVVPGGRFREFYYWDTYFSLEGLMLGELYNTTKGMLNNFLHFVDTYGFVPNGARQYYLNRSQPPLLSQMVVSYVNKTGDLEFAKKALPTLDKEYKYWIEKHSVKVPCSLDDKNRCQLVRYDVVNQSPRPESYIEDFKTVEYAPGLNQTQKDDLYADLATGAETGWDYTTRWILPELKNFTSNNTITLRSLHTRQVIPADLNALIYQIERNLIQLHKTALSNSPNDCDEERTKNQVHKDLIQQYDQRSKDRVKIMHELMWDTSDYSFHDYLIDSNQKYPYFSASNYWPFWTGAITDELKSDYDSLSKVYNKVAEIGEKYPGGIPSTLLPSHLQWDLPNSWPPLEYVLIYGMLQVRDHLQDEAQKKKLYDLALKQSQTYFNSAFCGWYSTGGSIEGILERNSNVTGTDSGHMFEKFDVTTVGLSGGGGEYDVQTGFGWTNGVLVSLVNTFNKDLKFPDVNICAPPAHKDATASAQP</sequence>
<evidence type="ECO:0000256" key="1">
    <source>
        <dbReference type="ARBA" id="ARBA00005615"/>
    </source>
</evidence>
<dbReference type="EMBL" id="KQ964542">
    <property type="protein sequence ID" value="KXN69246.1"/>
    <property type="molecule type" value="Genomic_DNA"/>
</dbReference>